<gene>
    <name evidence="2" type="ORF">DFR57_107178</name>
</gene>
<dbReference type="GO" id="GO:0008081">
    <property type="term" value="F:phosphoric diester hydrolase activity"/>
    <property type="evidence" value="ECO:0007669"/>
    <property type="project" value="InterPro"/>
</dbReference>
<dbReference type="PANTHER" id="PTHR46211:SF1">
    <property type="entry name" value="GLYCEROPHOSPHODIESTER PHOSPHODIESTERASE, CYTOPLASMIC"/>
    <property type="match status" value="1"/>
</dbReference>
<dbReference type="InterPro" id="IPR030395">
    <property type="entry name" value="GP_PDE_dom"/>
</dbReference>
<name>A0A368XRW5_9BACI</name>
<feature type="domain" description="GP-PDE" evidence="1">
    <location>
        <begin position="3"/>
        <end position="244"/>
    </location>
</feature>
<evidence type="ECO:0000313" key="2">
    <source>
        <dbReference type="EMBL" id="RCW69788.1"/>
    </source>
</evidence>
<dbReference type="Proteomes" id="UP000252585">
    <property type="component" value="Unassembled WGS sequence"/>
</dbReference>
<dbReference type="CDD" id="cd08563">
    <property type="entry name" value="GDPD_TtGDE_like"/>
    <property type="match status" value="1"/>
</dbReference>
<evidence type="ECO:0000259" key="1">
    <source>
        <dbReference type="PROSITE" id="PS51704"/>
    </source>
</evidence>
<dbReference type="InterPro" id="IPR017946">
    <property type="entry name" value="PLC-like_Pdiesterase_TIM-brl"/>
</dbReference>
<dbReference type="PANTHER" id="PTHR46211">
    <property type="entry name" value="GLYCEROPHOSPHORYL DIESTER PHOSPHODIESTERASE"/>
    <property type="match status" value="1"/>
</dbReference>
<dbReference type="EMBL" id="QPJJ01000007">
    <property type="protein sequence ID" value="RCW69788.1"/>
    <property type="molecule type" value="Genomic_DNA"/>
</dbReference>
<dbReference type="SUPFAM" id="SSF51695">
    <property type="entry name" value="PLC-like phosphodiesterases"/>
    <property type="match status" value="1"/>
</dbReference>
<accession>A0A368XRW5</accession>
<comment type="caution">
    <text evidence="2">The sequence shown here is derived from an EMBL/GenBank/DDBJ whole genome shotgun (WGS) entry which is preliminary data.</text>
</comment>
<protein>
    <submittedName>
        <fullName evidence="2">Glycerophosphoryl diester phosphodiesterase</fullName>
    </submittedName>
</protein>
<dbReference type="GO" id="GO:0006629">
    <property type="term" value="P:lipid metabolic process"/>
    <property type="evidence" value="ECO:0007669"/>
    <property type="project" value="InterPro"/>
</dbReference>
<organism evidence="2 3">
    <name type="scientific">Saliterribacillus persicus</name>
    <dbReference type="NCBI Taxonomy" id="930114"/>
    <lineage>
        <taxon>Bacteria</taxon>
        <taxon>Bacillati</taxon>
        <taxon>Bacillota</taxon>
        <taxon>Bacilli</taxon>
        <taxon>Bacillales</taxon>
        <taxon>Bacillaceae</taxon>
        <taxon>Saliterribacillus</taxon>
    </lineage>
</organism>
<reference evidence="2 3" key="1">
    <citation type="submission" date="2018-07" db="EMBL/GenBank/DDBJ databases">
        <title>Genomic Encyclopedia of Type Strains, Phase IV (KMG-IV): sequencing the most valuable type-strain genomes for metagenomic binning, comparative biology and taxonomic classification.</title>
        <authorList>
            <person name="Goeker M."/>
        </authorList>
    </citation>
    <scope>NUCLEOTIDE SEQUENCE [LARGE SCALE GENOMIC DNA]</scope>
    <source>
        <strain evidence="2 3">DSM 27696</strain>
    </source>
</reference>
<dbReference type="RefSeq" id="WP_245937437.1">
    <property type="nucleotide sequence ID" value="NZ_QPJJ01000007.1"/>
</dbReference>
<keyword evidence="3" id="KW-1185">Reference proteome</keyword>
<dbReference type="Gene3D" id="3.20.20.190">
    <property type="entry name" value="Phosphatidylinositol (PI) phosphodiesterase"/>
    <property type="match status" value="1"/>
</dbReference>
<evidence type="ECO:0000313" key="3">
    <source>
        <dbReference type="Proteomes" id="UP000252585"/>
    </source>
</evidence>
<dbReference type="Pfam" id="PF03009">
    <property type="entry name" value="GDPD"/>
    <property type="match status" value="1"/>
</dbReference>
<dbReference type="PROSITE" id="PS51704">
    <property type="entry name" value="GP_PDE"/>
    <property type="match status" value="1"/>
</dbReference>
<sequence>MRTKIYGHRGSKGTYPENTLLSFQKSIESGVDGLEIDIHMTKDGEIVIIHDETLERTTTGKGYIKDYTVKELKSVSTGKKFKKMKAYEKEWDNETIPTLKELFDLLAPTNIELNIELKTYIFQYPGIEEKLLEIVEEFGGKRKIVYSSFHLPTLIRLKNIKHDVKNAWLINQEIPHPGDYLETFELEALHVNKNLVLENQQYWKKYQEHLRVWTVNDKSEMKGLIEAGVDAIITDYPEVALDLYTKRT</sequence>
<dbReference type="AlphaFoldDB" id="A0A368XRW5"/>
<proteinExistence type="predicted"/>